<comment type="similarity">
    <text evidence="2 6">Belongs to the 4-toluene sulfonate uptake permease (TSUP) (TC 2.A.102) family.</text>
</comment>
<dbReference type="InterPro" id="IPR002781">
    <property type="entry name" value="TM_pro_TauE-like"/>
</dbReference>
<reference evidence="7 8" key="1">
    <citation type="submission" date="2017-04" db="EMBL/GenBank/DDBJ databases">
        <authorList>
            <person name="Afonso C.L."/>
            <person name="Miller P.J."/>
            <person name="Scott M.A."/>
            <person name="Spackman E."/>
            <person name="Goraichik I."/>
            <person name="Dimitrov K.M."/>
            <person name="Suarez D.L."/>
            <person name="Swayne D.E."/>
        </authorList>
    </citation>
    <scope>NUCLEOTIDE SEQUENCE [LARGE SCALE GENOMIC DNA]</scope>
    <source>
        <strain evidence="7 8">DSM 11270</strain>
    </source>
</reference>
<feature type="transmembrane region" description="Helical" evidence="6">
    <location>
        <begin position="7"/>
        <end position="31"/>
    </location>
</feature>
<protein>
    <recommendedName>
        <fullName evidence="6">Probable membrane transporter protein</fullName>
    </recommendedName>
</protein>
<keyword evidence="3 6" id="KW-0812">Transmembrane</keyword>
<dbReference type="AlphaFoldDB" id="A0A1W1VDS2"/>
<dbReference type="InterPro" id="IPR051598">
    <property type="entry name" value="TSUP/Inactive_protease-like"/>
</dbReference>
<sequence length="128" mass="13430">MLILIGLIMGIMSGMAMGGGILLVPALVFFVGTEQHVAQGVCLATFIPTAIVAVTTHARQGNVNFKLALYIIIGSVIGALIGSNLASSFSSVALKKIFGVFLVGIGIYQFIAKPKIKTDLKSKHNTIK</sequence>
<dbReference type="Proteomes" id="UP000192731">
    <property type="component" value="Unassembled WGS sequence"/>
</dbReference>
<accession>A0A1W1VDS2</accession>
<gene>
    <name evidence="7" type="ORF">SAMN00017405_2283</name>
</gene>
<evidence type="ECO:0000313" key="8">
    <source>
        <dbReference type="Proteomes" id="UP000192731"/>
    </source>
</evidence>
<keyword evidence="6" id="KW-1003">Cell membrane</keyword>
<evidence type="ECO:0000256" key="4">
    <source>
        <dbReference type="ARBA" id="ARBA00022989"/>
    </source>
</evidence>
<dbReference type="PANTHER" id="PTHR43701">
    <property type="entry name" value="MEMBRANE TRANSPORTER PROTEIN MJ0441-RELATED"/>
    <property type="match status" value="1"/>
</dbReference>
<dbReference type="Pfam" id="PF01925">
    <property type="entry name" value="TauE"/>
    <property type="match status" value="1"/>
</dbReference>
<dbReference type="PANTHER" id="PTHR43701:SF2">
    <property type="entry name" value="MEMBRANE TRANSPORTER PROTEIN YJNA-RELATED"/>
    <property type="match status" value="1"/>
</dbReference>
<evidence type="ECO:0000256" key="1">
    <source>
        <dbReference type="ARBA" id="ARBA00004141"/>
    </source>
</evidence>
<keyword evidence="4 6" id="KW-1133">Transmembrane helix</keyword>
<feature type="transmembrane region" description="Helical" evidence="6">
    <location>
        <begin position="37"/>
        <end position="55"/>
    </location>
</feature>
<keyword evidence="8" id="KW-1185">Reference proteome</keyword>
<feature type="transmembrane region" description="Helical" evidence="6">
    <location>
        <begin position="92"/>
        <end position="111"/>
    </location>
</feature>
<comment type="subcellular location">
    <subcellularLocation>
        <location evidence="6">Cell membrane</location>
        <topology evidence="6">Multi-pass membrane protein</topology>
    </subcellularLocation>
    <subcellularLocation>
        <location evidence="1">Membrane</location>
        <topology evidence="1">Multi-pass membrane protein</topology>
    </subcellularLocation>
</comment>
<organism evidence="7 8">
    <name type="scientific">Desulfonispora thiosulfatigenes DSM 11270</name>
    <dbReference type="NCBI Taxonomy" id="656914"/>
    <lineage>
        <taxon>Bacteria</taxon>
        <taxon>Bacillati</taxon>
        <taxon>Bacillota</taxon>
        <taxon>Clostridia</taxon>
        <taxon>Eubacteriales</taxon>
        <taxon>Peptococcaceae</taxon>
        <taxon>Desulfonispora</taxon>
    </lineage>
</organism>
<keyword evidence="5 6" id="KW-0472">Membrane</keyword>
<evidence type="ECO:0000256" key="3">
    <source>
        <dbReference type="ARBA" id="ARBA00022692"/>
    </source>
</evidence>
<name>A0A1W1VDS2_DESTI</name>
<evidence type="ECO:0000256" key="5">
    <source>
        <dbReference type="ARBA" id="ARBA00023136"/>
    </source>
</evidence>
<dbReference type="EMBL" id="FWWT01000018">
    <property type="protein sequence ID" value="SMB91350.1"/>
    <property type="molecule type" value="Genomic_DNA"/>
</dbReference>
<proteinExistence type="inferred from homology"/>
<evidence type="ECO:0000256" key="6">
    <source>
        <dbReference type="RuleBase" id="RU363041"/>
    </source>
</evidence>
<evidence type="ECO:0000313" key="7">
    <source>
        <dbReference type="EMBL" id="SMB91350.1"/>
    </source>
</evidence>
<dbReference type="RefSeq" id="WP_278336345.1">
    <property type="nucleotide sequence ID" value="NZ_FWWT01000018.1"/>
</dbReference>
<evidence type="ECO:0000256" key="2">
    <source>
        <dbReference type="ARBA" id="ARBA00009142"/>
    </source>
</evidence>
<dbReference type="STRING" id="656914.SAMN00017405_2283"/>
<dbReference type="GO" id="GO:0005886">
    <property type="term" value="C:plasma membrane"/>
    <property type="evidence" value="ECO:0007669"/>
    <property type="project" value="UniProtKB-SubCell"/>
</dbReference>
<feature type="transmembrane region" description="Helical" evidence="6">
    <location>
        <begin position="67"/>
        <end position="86"/>
    </location>
</feature>